<dbReference type="GO" id="GO:0005829">
    <property type="term" value="C:cytosol"/>
    <property type="evidence" value="ECO:0007669"/>
    <property type="project" value="TreeGrafter"/>
</dbReference>
<dbReference type="InterPro" id="IPR021713">
    <property type="entry name" value="Folliculin"/>
</dbReference>
<keyword evidence="4" id="KW-1185">Reference proteome</keyword>
<feature type="compositionally biased region" description="Low complexity" evidence="1">
    <location>
        <begin position="370"/>
        <end position="384"/>
    </location>
</feature>
<dbReference type="Proteomes" id="UP001285354">
    <property type="component" value="Unassembled WGS sequence"/>
</dbReference>
<evidence type="ECO:0000256" key="1">
    <source>
        <dbReference type="SAM" id="MobiDB-lite"/>
    </source>
</evidence>
<feature type="region of interest" description="Disordered" evidence="1">
    <location>
        <begin position="253"/>
        <end position="272"/>
    </location>
</feature>
<evidence type="ECO:0000259" key="2">
    <source>
        <dbReference type="PROSITE" id="PS51834"/>
    </source>
</evidence>
<dbReference type="PROSITE" id="PS51834">
    <property type="entry name" value="DENN_FLCN_SMCR8"/>
    <property type="match status" value="1"/>
</dbReference>
<feature type="domain" description="UDENN FLCN/SMCR8-type" evidence="2">
    <location>
        <begin position="204"/>
        <end position="433"/>
    </location>
</feature>
<dbReference type="EMBL" id="JAUBYV010000002">
    <property type="protein sequence ID" value="KAK2629175.1"/>
    <property type="molecule type" value="Genomic_DNA"/>
</dbReference>
<name>A0AAD9WF94_9HELO</name>
<dbReference type="Pfam" id="PF11704">
    <property type="entry name" value="Folliculin"/>
    <property type="match status" value="1"/>
</dbReference>
<feature type="compositionally biased region" description="Low complexity" evidence="1">
    <location>
        <begin position="49"/>
        <end position="62"/>
    </location>
</feature>
<dbReference type="InterPro" id="IPR037521">
    <property type="entry name" value="FLCN/SMCR8_DENN"/>
</dbReference>
<organism evidence="3 4">
    <name type="scientific">Diplocarpon rosae</name>
    <dbReference type="NCBI Taxonomy" id="946125"/>
    <lineage>
        <taxon>Eukaryota</taxon>
        <taxon>Fungi</taxon>
        <taxon>Dikarya</taxon>
        <taxon>Ascomycota</taxon>
        <taxon>Pezizomycotina</taxon>
        <taxon>Leotiomycetes</taxon>
        <taxon>Helotiales</taxon>
        <taxon>Drepanopezizaceae</taxon>
        <taxon>Diplocarpon</taxon>
    </lineage>
</organism>
<sequence>MASSLCLAHYCDTHGPTPLMVTEGLPVGCTSCVEDEGISTRRPSSSRSLDPADALPAIAPRATNNNSTSSEKEGGDDYTAVLSPTSSSAIETPLESPRIEALQSPGSNKRNSSFGKTYDENDKKRSAPCDNCKLTLPKPAKESPAVNRVDNNAPILRTRKPYERVRIPSPPSSNSSQSSDSDHAVLSIPVTRKARPRTLARAGTSCSDSSFSITPSHKHYLDYTSTHEPLAPTSFSKIRQSCLRTLSCETLPPSSTPIAPSPSSPLINSSLSSGPTSVTSTSGGPIFFGDPYAGYTTAYIFRIPDQNARGRRRVYALMSLSTHRERAAMQSFSFLSDAFRKIAAWIQGLAESELERAEAINSPRWSNVDSPTSHSTPTSSFLSSRNRGPDSKFAGISLRAKGLAELVGMPDFFLKLHTVFVKLLIELNVIFGL</sequence>
<dbReference type="GO" id="GO:0005096">
    <property type="term" value="F:GTPase activator activity"/>
    <property type="evidence" value="ECO:0007669"/>
    <property type="project" value="InterPro"/>
</dbReference>
<dbReference type="InterPro" id="IPR037520">
    <property type="entry name" value="Folliculin/SMCR8_longin"/>
</dbReference>
<gene>
    <name evidence="3" type="ORF">QTJ16_002278</name>
</gene>
<feature type="compositionally biased region" description="Basic and acidic residues" evidence="1">
    <location>
        <begin position="117"/>
        <end position="127"/>
    </location>
</feature>
<comment type="caution">
    <text evidence="3">The sequence shown here is derived from an EMBL/GenBank/DDBJ whole genome shotgun (WGS) entry which is preliminary data.</text>
</comment>
<dbReference type="PANTHER" id="PTHR31441">
    <property type="entry name" value="FOLLICULIN FAMILY MEMBER"/>
    <property type="match status" value="1"/>
</dbReference>
<dbReference type="AlphaFoldDB" id="A0AAD9WF94"/>
<dbReference type="GO" id="GO:1904263">
    <property type="term" value="P:positive regulation of TORC1 signaling"/>
    <property type="evidence" value="ECO:0007669"/>
    <property type="project" value="TreeGrafter"/>
</dbReference>
<evidence type="ECO:0000313" key="4">
    <source>
        <dbReference type="Proteomes" id="UP001285354"/>
    </source>
</evidence>
<protein>
    <recommendedName>
        <fullName evidence="2">UDENN FLCN/SMCR8-type domain-containing protein</fullName>
    </recommendedName>
</protein>
<dbReference type="PANTHER" id="PTHR31441:SF2">
    <property type="entry name" value="FOLLICULIN"/>
    <property type="match status" value="1"/>
</dbReference>
<accession>A0AAD9WF94</accession>
<proteinExistence type="predicted"/>
<feature type="region of interest" description="Disordered" evidence="1">
    <location>
        <begin position="36"/>
        <end position="208"/>
    </location>
</feature>
<feature type="compositionally biased region" description="Polar residues" evidence="1">
    <location>
        <begin position="104"/>
        <end position="115"/>
    </location>
</feature>
<feature type="region of interest" description="Disordered" evidence="1">
    <location>
        <begin position="365"/>
        <end position="388"/>
    </location>
</feature>
<evidence type="ECO:0000313" key="3">
    <source>
        <dbReference type="EMBL" id="KAK2629175.1"/>
    </source>
</evidence>
<reference evidence="3" key="1">
    <citation type="submission" date="2023-06" db="EMBL/GenBank/DDBJ databases">
        <title>Draft genome of Marssonina rosae.</title>
        <authorList>
            <person name="Cheng Q."/>
        </authorList>
    </citation>
    <scope>NUCLEOTIDE SEQUENCE</scope>
    <source>
        <strain evidence="3">R4</strain>
    </source>
</reference>